<evidence type="ECO:0000313" key="2">
    <source>
        <dbReference type="EMBL" id="KAF2794592.1"/>
    </source>
</evidence>
<keyword evidence="3" id="KW-1185">Reference proteome</keyword>
<gene>
    <name evidence="2" type="ORF">K505DRAFT_303776</name>
</gene>
<feature type="non-terminal residue" evidence="2">
    <location>
        <position position="230"/>
    </location>
</feature>
<sequence>MVNHYPIAPSQNGNQDLWMQAAANLSDEEKKVFEIADLERGNVAQVVLEATRAQRKRCEDKQWSFSFKGKQIFVRDVLESIISWTEKFKQIVDFAVSMDVSGHAALPWACVKFCLEFAGKDFQKYGSMLLGMEFVTREIRFYTLFEAVYLKTRSEAVEQLADTLIQTYSNLLGYLASAYIYYRKHTIARVMSSPFSEDGVGSMMANVERFRSVIEQNARLIDKQTSDEEM</sequence>
<accession>A0A6A6XDS3</accession>
<dbReference type="EMBL" id="MU001886">
    <property type="protein sequence ID" value="KAF2794592.1"/>
    <property type="molecule type" value="Genomic_DNA"/>
</dbReference>
<evidence type="ECO:0000259" key="1">
    <source>
        <dbReference type="Pfam" id="PF17100"/>
    </source>
</evidence>
<reference evidence="2" key="1">
    <citation type="journal article" date="2020" name="Stud. Mycol.">
        <title>101 Dothideomycetes genomes: a test case for predicting lifestyles and emergence of pathogens.</title>
        <authorList>
            <person name="Haridas S."/>
            <person name="Albert R."/>
            <person name="Binder M."/>
            <person name="Bloem J."/>
            <person name="Labutti K."/>
            <person name="Salamov A."/>
            <person name="Andreopoulos B."/>
            <person name="Baker S."/>
            <person name="Barry K."/>
            <person name="Bills G."/>
            <person name="Bluhm B."/>
            <person name="Cannon C."/>
            <person name="Castanera R."/>
            <person name="Culley D."/>
            <person name="Daum C."/>
            <person name="Ezra D."/>
            <person name="Gonzalez J."/>
            <person name="Henrissat B."/>
            <person name="Kuo A."/>
            <person name="Liang C."/>
            <person name="Lipzen A."/>
            <person name="Lutzoni F."/>
            <person name="Magnuson J."/>
            <person name="Mondo S."/>
            <person name="Nolan M."/>
            <person name="Ohm R."/>
            <person name="Pangilinan J."/>
            <person name="Park H.-J."/>
            <person name="Ramirez L."/>
            <person name="Alfaro M."/>
            <person name="Sun H."/>
            <person name="Tritt A."/>
            <person name="Yoshinaga Y."/>
            <person name="Zwiers L.-H."/>
            <person name="Turgeon B."/>
            <person name="Goodwin S."/>
            <person name="Spatafora J."/>
            <person name="Crous P."/>
            <person name="Grigoriev I."/>
        </authorList>
    </citation>
    <scope>NUCLEOTIDE SEQUENCE</scope>
    <source>
        <strain evidence="2">CBS 109.77</strain>
    </source>
</reference>
<protein>
    <recommendedName>
        <fullName evidence="1">NWD NACHT-NTPase N-terminal domain-containing protein</fullName>
    </recommendedName>
</protein>
<feature type="domain" description="NWD NACHT-NTPase N-terminal" evidence="1">
    <location>
        <begin position="43"/>
        <end position="207"/>
    </location>
</feature>
<dbReference type="AlphaFoldDB" id="A0A6A6XDS3"/>
<evidence type="ECO:0000313" key="3">
    <source>
        <dbReference type="Proteomes" id="UP000799757"/>
    </source>
</evidence>
<dbReference type="Proteomes" id="UP000799757">
    <property type="component" value="Unassembled WGS sequence"/>
</dbReference>
<name>A0A6A6XDS3_9PLEO</name>
<dbReference type="OrthoDB" id="7464126at2759"/>
<dbReference type="InterPro" id="IPR031359">
    <property type="entry name" value="NACHT_N"/>
</dbReference>
<organism evidence="2 3">
    <name type="scientific">Melanomma pulvis-pyrius CBS 109.77</name>
    <dbReference type="NCBI Taxonomy" id="1314802"/>
    <lineage>
        <taxon>Eukaryota</taxon>
        <taxon>Fungi</taxon>
        <taxon>Dikarya</taxon>
        <taxon>Ascomycota</taxon>
        <taxon>Pezizomycotina</taxon>
        <taxon>Dothideomycetes</taxon>
        <taxon>Pleosporomycetidae</taxon>
        <taxon>Pleosporales</taxon>
        <taxon>Melanommataceae</taxon>
        <taxon>Melanomma</taxon>
    </lineage>
</organism>
<dbReference type="Pfam" id="PF17100">
    <property type="entry name" value="NACHT_N"/>
    <property type="match status" value="1"/>
</dbReference>
<proteinExistence type="predicted"/>